<dbReference type="AlphaFoldDB" id="A0A915JA11"/>
<proteinExistence type="predicted"/>
<accession>A0A915JA11</accession>
<name>A0A915JA11_ROMCU</name>
<protein>
    <submittedName>
        <fullName evidence="2">Uncharacterized protein</fullName>
    </submittedName>
</protein>
<keyword evidence="1" id="KW-1185">Reference proteome</keyword>
<organism evidence="1 2">
    <name type="scientific">Romanomermis culicivorax</name>
    <name type="common">Nematode worm</name>
    <dbReference type="NCBI Taxonomy" id="13658"/>
    <lineage>
        <taxon>Eukaryota</taxon>
        <taxon>Metazoa</taxon>
        <taxon>Ecdysozoa</taxon>
        <taxon>Nematoda</taxon>
        <taxon>Enoplea</taxon>
        <taxon>Dorylaimia</taxon>
        <taxon>Mermithida</taxon>
        <taxon>Mermithoidea</taxon>
        <taxon>Mermithidae</taxon>
        <taxon>Romanomermis</taxon>
    </lineage>
</organism>
<dbReference type="Proteomes" id="UP000887565">
    <property type="component" value="Unplaced"/>
</dbReference>
<sequence>MLTICQFKNLFDRLPFNTSGCFLSAIKRQCGGRMYNLPVRGIAANERVILLLTIIVVGRTRDAKVRQMDDETKKNLKYSNHFDKPAKLKAYATANHNHPFVNEPKFVDEILDDISSVN</sequence>
<reference evidence="2" key="1">
    <citation type="submission" date="2022-11" db="UniProtKB">
        <authorList>
            <consortium name="WormBaseParasite"/>
        </authorList>
    </citation>
    <scope>IDENTIFICATION</scope>
</reference>
<evidence type="ECO:0000313" key="1">
    <source>
        <dbReference type="Proteomes" id="UP000887565"/>
    </source>
</evidence>
<dbReference type="WBParaSite" id="nRc.2.0.1.t22605-RA">
    <property type="protein sequence ID" value="nRc.2.0.1.t22605-RA"/>
    <property type="gene ID" value="nRc.2.0.1.g22605"/>
</dbReference>
<evidence type="ECO:0000313" key="2">
    <source>
        <dbReference type="WBParaSite" id="nRc.2.0.1.t22605-RA"/>
    </source>
</evidence>